<dbReference type="KEGG" id="csc:Csac_0165"/>
<proteinExistence type="predicted"/>
<dbReference type="EMBL" id="CP000679">
    <property type="protein sequence ID" value="ABP65815.1"/>
    <property type="molecule type" value="Genomic_DNA"/>
</dbReference>
<dbReference type="NCBIfam" id="NF038034">
    <property type="entry name" value="lactGbeta_entB"/>
    <property type="match status" value="1"/>
</dbReference>
<dbReference type="AlphaFoldDB" id="A4XFY0"/>
<gene>
    <name evidence="1" type="ordered locus">Csac_0165</name>
</gene>
<dbReference type="HOGENOM" id="CLU_197357_0_0_9"/>
<organism evidence="1 2">
    <name type="scientific">Caldicellulosiruptor saccharolyticus (strain ATCC 43494 / DSM 8903 / Tp8T 6331)</name>
    <dbReference type="NCBI Taxonomy" id="351627"/>
    <lineage>
        <taxon>Bacteria</taxon>
        <taxon>Bacillati</taxon>
        <taxon>Bacillota</taxon>
        <taxon>Bacillota incertae sedis</taxon>
        <taxon>Caldicellulosiruptorales</taxon>
        <taxon>Caldicellulosiruptoraceae</taxon>
        <taxon>Caldicellulosiruptor</taxon>
    </lineage>
</organism>
<protein>
    <submittedName>
        <fullName evidence="1">Uncharacterized protein</fullName>
    </submittedName>
</protein>
<dbReference type="STRING" id="351627.Csac_0165"/>
<dbReference type="RefSeq" id="WP_011915778.1">
    <property type="nucleotide sequence ID" value="NC_009437.1"/>
</dbReference>
<name>A4XFY0_CALS8</name>
<reference evidence="1 2" key="1">
    <citation type="journal article" date="2008" name="Appl. Environ. Microbiol.">
        <title>Hydrogenomics of the extremely thermophilic bacterium Caldicellulosiruptor saccharolyticus.</title>
        <authorList>
            <person name="van de Werken H.J."/>
            <person name="Verhaart M.R."/>
            <person name="VanFossen A.L."/>
            <person name="Willquist K."/>
            <person name="Lewis D.L."/>
            <person name="Nichols J.D."/>
            <person name="Goorissen H.P."/>
            <person name="Mongodin E.F."/>
            <person name="Nelson K.E."/>
            <person name="van Niel E.W."/>
            <person name="Stams A.J."/>
            <person name="Ward D.E."/>
            <person name="de Vos W.M."/>
            <person name="van der Oost J."/>
            <person name="Kelly R.M."/>
            <person name="Kengen S.W."/>
        </authorList>
    </citation>
    <scope>NUCLEOTIDE SEQUENCE [LARGE SCALE GENOMIC DNA]</scope>
    <source>
        <strain evidence="2">ATCC 43494 / DSM 8903 / Tp8T 6331</strain>
    </source>
</reference>
<evidence type="ECO:0000313" key="1">
    <source>
        <dbReference type="EMBL" id="ABP65815.1"/>
    </source>
</evidence>
<sequence length="78" mass="8726">MLRLANSYSEEKVRGAISEEVLKRYKALVNVNELLEINGGDSFLSVFAKGLEIIGVVEAIYEFRKGFIDGFKDGIKVK</sequence>
<keyword evidence="2" id="KW-1185">Reference proteome</keyword>
<dbReference type="Proteomes" id="UP000000256">
    <property type="component" value="Chromosome"/>
</dbReference>
<evidence type="ECO:0000313" key="2">
    <source>
        <dbReference type="Proteomes" id="UP000000256"/>
    </source>
</evidence>
<accession>A4XFY0</accession>